<dbReference type="STRING" id="314230.DSM3645_27196"/>
<dbReference type="HAMAP" id="MF_00226_B">
    <property type="entry name" value="CinA_B"/>
    <property type="match status" value="1"/>
</dbReference>
<dbReference type="Gene3D" id="3.40.980.10">
    <property type="entry name" value="MoaB/Mog-like domain"/>
    <property type="match status" value="1"/>
</dbReference>
<gene>
    <name evidence="3" type="ORF">DSM3645_27196</name>
</gene>
<dbReference type="Pfam" id="PF02464">
    <property type="entry name" value="CinA"/>
    <property type="match status" value="1"/>
</dbReference>
<dbReference type="Gene3D" id="3.90.950.20">
    <property type="entry name" value="CinA-like"/>
    <property type="match status" value="1"/>
</dbReference>
<feature type="domain" description="MoaB/Mog" evidence="2">
    <location>
        <begin position="4"/>
        <end position="174"/>
    </location>
</feature>
<dbReference type="NCBIfam" id="TIGR00200">
    <property type="entry name" value="cinA_nterm"/>
    <property type="match status" value="1"/>
</dbReference>
<comment type="similarity">
    <text evidence="1">Belongs to the CinA family.</text>
</comment>
<dbReference type="Gene3D" id="3.30.70.2860">
    <property type="match status" value="1"/>
</dbReference>
<evidence type="ECO:0000256" key="1">
    <source>
        <dbReference type="HAMAP-Rule" id="MF_00226"/>
    </source>
</evidence>
<dbReference type="InterPro" id="IPR036425">
    <property type="entry name" value="MoaB/Mog-like_dom_sf"/>
</dbReference>
<dbReference type="InterPro" id="IPR036653">
    <property type="entry name" value="CinA-like_C"/>
</dbReference>
<dbReference type="InterPro" id="IPR008136">
    <property type="entry name" value="CinA_C"/>
</dbReference>
<accession>A3ZZZ2</accession>
<dbReference type="PANTHER" id="PTHR13939:SF0">
    <property type="entry name" value="NMN AMIDOHYDROLASE-LIKE PROTEIN YFAY"/>
    <property type="match status" value="1"/>
</dbReference>
<dbReference type="InterPro" id="IPR050101">
    <property type="entry name" value="CinA"/>
</dbReference>
<organism evidence="3 4">
    <name type="scientific">Blastopirellula marina DSM 3645</name>
    <dbReference type="NCBI Taxonomy" id="314230"/>
    <lineage>
        <taxon>Bacteria</taxon>
        <taxon>Pseudomonadati</taxon>
        <taxon>Planctomycetota</taxon>
        <taxon>Planctomycetia</taxon>
        <taxon>Pirellulales</taxon>
        <taxon>Pirellulaceae</taxon>
        <taxon>Blastopirellula</taxon>
    </lineage>
</organism>
<dbReference type="SMART" id="SM00852">
    <property type="entry name" value="MoCF_biosynth"/>
    <property type="match status" value="1"/>
</dbReference>
<evidence type="ECO:0000313" key="3">
    <source>
        <dbReference type="EMBL" id="EAQ77936.1"/>
    </source>
</evidence>
<dbReference type="OrthoDB" id="9801454at2"/>
<comment type="caution">
    <text evidence="3">The sequence shown here is derived from an EMBL/GenBank/DDBJ whole genome shotgun (WGS) entry which is preliminary data.</text>
</comment>
<dbReference type="eggNOG" id="COG1058">
    <property type="taxonomic scope" value="Bacteria"/>
</dbReference>
<dbReference type="Proteomes" id="UP000004358">
    <property type="component" value="Unassembled WGS sequence"/>
</dbReference>
<dbReference type="RefSeq" id="WP_002653332.1">
    <property type="nucleotide sequence ID" value="NZ_CH672376.1"/>
</dbReference>
<dbReference type="HOGENOM" id="CLU_030805_9_3_0"/>
<dbReference type="InterPro" id="IPR001453">
    <property type="entry name" value="MoaB/Mog_dom"/>
</dbReference>
<dbReference type="PIRSF" id="PIRSF006728">
    <property type="entry name" value="CinA"/>
    <property type="match status" value="1"/>
</dbReference>
<dbReference type="EMBL" id="AANZ01000026">
    <property type="protein sequence ID" value="EAQ77936.1"/>
    <property type="molecule type" value="Genomic_DNA"/>
</dbReference>
<evidence type="ECO:0000313" key="4">
    <source>
        <dbReference type="Proteomes" id="UP000004358"/>
    </source>
</evidence>
<protein>
    <recommendedName>
        <fullName evidence="1">CinA-like protein</fullName>
    </recommendedName>
</protein>
<name>A3ZZZ2_9BACT</name>
<sequence length="404" mass="43398">MHAEIVAIGDELTSGQRLDTNSQWLSQELGDLGIPVSFHTTAADDLEPLVRCLQIAADRAEIILVSGGLGPTADDLTREAIAAAFGLELQLDPESLAHIEQRFASRGFPMPEKNRVQALFPTGSIVIPNPNGTAPGIYLTIQRNGRSVQLFALPGVPIELKEMWLQTVKASIAGESGLPENLIRHFELKCFGVGESRLEAMLPDMIRRGRDPQVGITVHQATITLRVTTHGKDDAECLAKAQPTLDEIRTTLGPLVFGETGDELQDAVGRLLAEAHQSVACFESATAGMIAFSLSESSPANEYFVGGRIAPTFAGVTQYVSEATDDPVTLIERAAEKIRAEFHADYGLAIGPINQAGAYSFAVADQAGVISESSQTLGHPEIHRPRAAKQALDLLRLRLLAKTI</sequence>
<dbReference type="PANTHER" id="PTHR13939">
    <property type="entry name" value="NICOTINAMIDE-NUCLEOTIDE AMIDOHYDROLASE PNCC"/>
    <property type="match status" value="1"/>
</dbReference>
<proteinExistence type="inferred from homology"/>
<reference evidence="3 4" key="1">
    <citation type="submission" date="2006-02" db="EMBL/GenBank/DDBJ databases">
        <authorList>
            <person name="Amann R."/>
            <person name="Ferriera S."/>
            <person name="Johnson J."/>
            <person name="Kravitz S."/>
            <person name="Halpern A."/>
            <person name="Remington K."/>
            <person name="Beeson K."/>
            <person name="Tran B."/>
            <person name="Rogers Y.-H."/>
            <person name="Friedman R."/>
            <person name="Venter J.C."/>
        </authorList>
    </citation>
    <scope>NUCLEOTIDE SEQUENCE [LARGE SCALE GENOMIC DNA]</scope>
    <source>
        <strain evidence="3 4">DSM 3645</strain>
    </source>
</reference>
<dbReference type="Pfam" id="PF18146">
    <property type="entry name" value="CinA_KH"/>
    <property type="match status" value="1"/>
</dbReference>
<evidence type="ECO:0000259" key="2">
    <source>
        <dbReference type="SMART" id="SM00852"/>
    </source>
</evidence>
<dbReference type="SUPFAM" id="SSF53218">
    <property type="entry name" value="Molybdenum cofactor biosynthesis proteins"/>
    <property type="match status" value="1"/>
</dbReference>
<dbReference type="InterPro" id="IPR041424">
    <property type="entry name" value="CinA_KH"/>
</dbReference>
<dbReference type="CDD" id="cd00885">
    <property type="entry name" value="cinA"/>
    <property type="match status" value="1"/>
</dbReference>
<dbReference type="Pfam" id="PF00994">
    <property type="entry name" value="MoCF_biosynth"/>
    <property type="match status" value="1"/>
</dbReference>
<dbReference type="eggNOG" id="COG1546">
    <property type="taxonomic scope" value="Bacteria"/>
</dbReference>
<dbReference type="AlphaFoldDB" id="A3ZZZ2"/>
<dbReference type="SUPFAM" id="SSF142433">
    <property type="entry name" value="CinA-like"/>
    <property type="match status" value="1"/>
</dbReference>
<dbReference type="InterPro" id="IPR008135">
    <property type="entry name" value="Competence-induced_CinA"/>
</dbReference>